<feature type="chain" id="PRO_5040905436" description="Chitin-binding type-4 domain-containing protein" evidence="8">
    <location>
        <begin position="20"/>
        <end position="292"/>
    </location>
</feature>
<feature type="domain" description="Chitin-binding type-4" evidence="9">
    <location>
        <begin position="20"/>
        <end position="189"/>
    </location>
</feature>
<dbReference type="Proteomes" id="UP001149079">
    <property type="component" value="Unassembled WGS sequence"/>
</dbReference>
<protein>
    <recommendedName>
        <fullName evidence="9">Chitin-binding type-4 domain-containing protein</fullName>
    </recommendedName>
</protein>
<evidence type="ECO:0000259" key="9">
    <source>
        <dbReference type="Pfam" id="PF03067"/>
    </source>
</evidence>
<dbReference type="InterPro" id="IPR004302">
    <property type="entry name" value="Cellulose/chitin-bd_N"/>
</dbReference>
<gene>
    <name evidence="10" type="ORF">N7515_007262</name>
</gene>
<dbReference type="Gene3D" id="2.70.50.70">
    <property type="match status" value="1"/>
</dbReference>
<evidence type="ECO:0000256" key="5">
    <source>
        <dbReference type="ARBA" id="ARBA00023180"/>
    </source>
</evidence>
<feature type="signal peptide" evidence="8">
    <location>
        <begin position="1"/>
        <end position="19"/>
    </location>
</feature>
<evidence type="ECO:0000256" key="4">
    <source>
        <dbReference type="ARBA" id="ARBA00023157"/>
    </source>
</evidence>
<dbReference type="OrthoDB" id="120613at2759"/>
<reference evidence="10" key="1">
    <citation type="submission" date="2022-11" db="EMBL/GenBank/DDBJ databases">
        <authorList>
            <person name="Petersen C."/>
        </authorList>
    </citation>
    <scope>NUCLEOTIDE SEQUENCE</scope>
    <source>
        <strain evidence="10">IBT 22155</strain>
    </source>
</reference>
<dbReference type="Pfam" id="PF03067">
    <property type="entry name" value="LPMO_10"/>
    <property type="match status" value="1"/>
</dbReference>
<dbReference type="PANTHER" id="PTHR36575">
    <property type="entry name" value="BINDING PROTEIN, PUTATIVE (AFU_ORTHOLOGUE AFUA_1G14430)-RELATED"/>
    <property type="match status" value="1"/>
</dbReference>
<evidence type="ECO:0000313" key="10">
    <source>
        <dbReference type="EMBL" id="KAJ5131223.1"/>
    </source>
</evidence>
<evidence type="ECO:0000256" key="8">
    <source>
        <dbReference type="SAM" id="SignalP"/>
    </source>
</evidence>
<evidence type="ECO:0000256" key="7">
    <source>
        <dbReference type="SAM" id="MobiDB-lite"/>
    </source>
</evidence>
<comment type="similarity">
    <text evidence="6">Belongs to the polysaccharide monooxygenase AA13 family.</text>
</comment>
<dbReference type="GeneID" id="81407176"/>
<keyword evidence="2" id="KW-0479">Metal-binding</keyword>
<dbReference type="InterPro" id="IPR052282">
    <property type="entry name" value="Starch-active_LPMO"/>
</dbReference>
<comment type="caution">
    <text evidence="10">The sequence shown here is derived from an EMBL/GenBank/DDBJ whole genome shotgun (WGS) entry which is preliminary data.</text>
</comment>
<evidence type="ECO:0000256" key="3">
    <source>
        <dbReference type="ARBA" id="ARBA00023008"/>
    </source>
</evidence>
<dbReference type="AlphaFoldDB" id="A0A9W9L0I7"/>
<keyword evidence="5" id="KW-0325">Glycoprotein</keyword>
<evidence type="ECO:0000256" key="6">
    <source>
        <dbReference type="ARBA" id="ARBA00034311"/>
    </source>
</evidence>
<feature type="compositionally biased region" description="Polar residues" evidence="7">
    <location>
        <begin position="238"/>
        <end position="248"/>
    </location>
</feature>
<dbReference type="RefSeq" id="XP_056521602.1">
    <property type="nucleotide sequence ID" value="XM_056668006.1"/>
</dbReference>
<dbReference type="PANTHER" id="PTHR36575:SF2">
    <property type="entry name" value="CHITIN-BINDING TYPE-4 DOMAIN-CONTAINING PROTEIN-RELATED"/>
    <property type="match status" value="1"/>
</dbReference>
<reference evidence="10" key="2">
    <citation type="journal article" date="2023" name="IMA Fungus">
        <title>Comparative genomic study of the Penicillium genus elucidates a diverse pangenome and 15 lateral gene transfer events.</title>
        <authorList>
            <person name="Petersen C."/>
            <person name="Sorensen T."/>
            <person name="Nielsen M.R."/>
            <person name="Sondergaard T.E."/>
            <person name="Sorensen J.L."/>
            <person name="Fitzpatrick D.A."/>
            <person name="Frisvad J.C."/>
            <person name="Nielsen K.L."/>
        </authorList>
    </citation>
    <scope>NUCLEOTIDE SEQUENCE</scope>
    <source>
        <strain evidence="10">IBT 22155</strain>
    </source>
</reference>
<keyword evidence="3" id="KW-0186">Copper</keyword>
<feature type="region of interest" description="Disordered" evidence="7">
    <location>
        <begin position="222"/>
        <end position="271"/>
    </location>
</feature>
<keyword evidence="8" id="KW-0732">Signal</keyword>
<keyword evidence="11" id="KW-1185">Reference proteome</keyword>
<proteinExistence type="inferred from homology"/>
<comment type="cofactor">
    <cofactor evidence="1">
        <name>Cu(2+)</name>
        <dbReference type="ChEBI" id="CHEBI:29036"/>
    </cofactor>
</comment>
<dbReference type="GO" id="GO:0046872">
    <property type="term" value="F:metal ion binding"/>
    <property type="evidence" value="ECO:0007669"/>
    <property type="project" value="UniProtKB-KW"/>
</dbReference>
<evidence type="ECO:0000256" key="2">
    <source>
        <dbReference type="ARBA" id="ARBA00022723"/>
    </source>
</evidence>
<dbReference type="EMBL" id="JAPQKL010000005">
    <property type="protein sequence ID" value="KAJ5131223.1"/>
    <property type="molecule type" value="Genomic_DNA"/>
</dbReference>
<accession>A0A9W9L0I7</accession>
<evidence type="ECO:0000256" key="1">
    <source>
        <dbReference type="ARBA" id="ARBA00001973"/>
    </source>
</evidence>
<evidence type="ECO:0000313" key="11">
    <source>
        <dbReference type="Proteomes" id="UP001149079"/>
    </source>
</evidence>
<sequence>MKHFTSFLAIASIISLVHGHGFISSPNPRMPGNAMKATCGAQAYRNEQFDKYDNIQGLHQVAAGQPDYNAAECNLWLCKGYKFADNKENVYSYKAGEKVHFTIDILVPHTGVANVSVVHAASNAVIGKPLIFWANYASVATGVTDDETNFSITIPDDIGSQCAKAGDCVLQWYWDAPSIDQTYESCVDFTVKGTGPRSGSAKPSATSSKVVAVTSSVASVQSQTLNPTPTPIAVRPSTLATSARQSATAEPEFPTSAADEPDSDGTELDFPTDSAADVLDWLESLLGDLLDD</sequence>
<name>A0A9W9L0I7_9EURO</name>
<keyword evidence="4" id="KW-1015">Disulfide bond</keyword>
<organism evidence="10 11">
    <name type="scientific">Penicillium bovifimosum</name>
    <dbReference type="NCBI Taxonomy" id="126998"/>
    <lineage>
        <taxon>Eukaryota</taxon>
        <taxon>Fungi</taxon>
        <taxon>Dikarya</taxon>
        <taxon>Ascomycota</taxon>
        <taxon>Pezizomycotina</taxon>
        <taxon>Eurotiomycetes</taxon>
        <taxon>Eurotiomycetidae</taxon>
        <taxon>Eurotiales</taxon>
        <taxon>Aspergillaceae</taxon>
        <taxon>Penicillium</taxon>
    </lineage>
</organism>